<dbReference type="Gene3D" id="1.20.58.340">
    <property type="entry name" value="Magnesium transport protein CorA, transmembrane region"/>
    <property type="match status" value="1"/>
</dbReference>
<dbReference type="STRING" id="3880.A0A072VJ53"/>
<keyword evidence="2" id="KW-0472">Membrane</keyword>
<gene>
    <name evidence="3" type="ordered locus">MTR_1g055050</name>
</gene>
<accession>A0A072VJ53</accession>
<dbReference type="InterPro" id="IPR039204">
    <property type="entry name" value="MRS2-like"/>
</dbReference>
<protein>
    <submittedName>
        <fullName evidence="3">Magnesium transporter, putative</fullName>
    </submittedName>
</protein>
<dbReference type="PANTHER" id="PTHR13890:SF35">
    <property type="entry name" value="MAGNESIUM TRANSPORTER MRS2-3"/>
    <property type="match status" value="1"/>
</dbReference>
<evidence type="ECO:0000256" key="2">
    <source>
        <dbReference type="SAM" id="Phobius"/>
    </source>
</evidence>
<organism evidence="3 5">
    <name type="scientific">Medicago truncatula</name>
    <name type="common">Barrel medic</name>
    <name type="synonym">Medicago tribuloides</name>
    <dbReference type="NCBI Taxonomy" id="3880"/>
    <lineage>
        <taxon>Eukaryota</taxon>
        <taxon>Viridiplantae</taxon>
        <taxon>Streptophyta</taxon>
        <taxon>Embryophyta</taxon>
        <taxon>Tracheophyta</taxon>
        <taxon>Spermatophyta</taxon>
        <taxon>Magnoliopsida</taxon>
        <taxon>eudicotyledons</taxon>
        <taxon>Gunneridae</taxon>
        <taxon>Pentapetalae</taxon>
        <taxon>rosids</taxon>
        <taxon>fabids</taxon>
        <taxon>Fabales</taxon>
        <taxon>Fabaceae</taxon>
        <taxon>Papilionoideae</taxon>
        <taxon>50 kb inversion clade</taxon>
        <taxon>NPAAA clade</taxon>
        <taxon>Hologalegina</taxon>
        <taxon>IRL clade</taxon>
        <taxon>Trifolieae</taxon>
        <taxon>Medicago</taxon>
    </lineage>
</organism>
<dbReference type="Proteomes" id="UP000002051">
    <property type="component" value="Unassembled WGS sequence"/>
</dbReference>
<name>A0A072VJ53_MEDTR</name>
<sequence>MMRGNSNEELWLVVDGTGQAQLLESGEHEIMRRTELQDRILRYDATTTPLPFEFTALEVCLEAVCIVLKNETKTLEQDARPALDELDSNISGNSLVVVGELKIRLVDITARVQKLTDELDHLFLDANLAEIYLTKKQQMEENSSTTTTDATDELVLDMFEEYVVQINYTLHELSMLRKDVEYKEEYFNNVLVYQQERRAQKKFKLTIAYVAVTGCITVIGNLRNSVCNDGVFLFSVGICINVFIFLYMCVIVWSKHKCLLD</sequence>
<keyword evidence="5" id="KW-1185">Reference proteome</keyword>
<keyword evidence="2" id="KW-1133">Transmembrane helix</keyword>
<evidence type="ECO:0000313" key="5">
    <source>
        <dbReference type="Proteomes" id="UP000002051"/>
    </source>
</evidence>
<dbReference type="PANTHER" id="PTHR13890">
    <property type="entry name" value="RNA SPLICING PROTEIN MRS2, MITOCHONDRIAL"/>
    <property type="match status" value="1"/>
</dbReference>
<feature type="transmembrane region" description="Helical" evidence="2">
    <location>
        <begin position="203"/>
        <end position="220"/>
    </location>
</feature>
<reference evidence="4" key="3">
    <citation type="submission" date="2015-04" db="UniProtKB">
        <authorList>
            <consortium name="EnsemblPlants"/>
        </authorList>
    </citation>
    <scope>IDENTIFICATION</scope>
    <source>
        <strain evidence="4">cv. Jemalong A17</strain>
    </source>
</reference>
<dbReference type="GO" id="GO:0015095">
    <property type="term" value="F:magnesium ion transmembrane transporter activity"/>
    <property type="evidence" value="ECO:0000318"/>
    <property type="project" value="GO_Central"/>
</dbReference>
<reference evidence="3 5" key="2">
    <citation type="journal article" date="2014" name="BMC Genomics">
        <title>An improved genome release (version Mt4.0) for the model legume Medicago truncatula.</title>
        <authorList>
            <person name="Tang H."/>
            <person name="Krishnakumar V."/>
            <person name="Bidwell S."/>
            <person name="Rosen B."/>
            <person name="Chan A."/>
            <person name="Zhou S."/>
            <person name="Gentzbittel L."/>
            <person name="Childs K.L."/>
            <person name="Yandell M."/>
            <person name="Gundlach H."/>
            <person name="Mayer K.F."/>
            <person name="Schwartz D.C."/>
            <person name="Town C.D."/>
        </authorList>
    </citation>
    <scope>GENOME REANNOTATION</scope>
    <source>
        <strain evidence="3">A17</strain>
        <strain evidence="4 5">cv. Jemalong A17</strain>
    </source>
</reference>
<dbReference type="AlphaFoldDB" id="A0A072VJ53"/>
<evidence type="ECO:0000313" key="3">
    <source>
        <dbReference type="EMBL" id="KEH41822.1"/>
    </source>
</evidence>
<keyword evidence="2" id="KW-0812">Transmembrane</keyword>
<reference evidence="3 5" key="1">
    <citation type="journal article" date="2011" name="Nature">
        <title>The Medicago genome provides insight into the evolution of rhizobial symbioses.</title>
        <authorList>
            <person name="Young N.D."/>
            <person name="Debelle F."/>
            <person name="Oldroyd G.E."/>
            <person name="Geurts R."/>
            <person name="Cannon S.B."/>
            <person name="Udvardi M.K."/>
            <person name="Benedito V.A."/>
            <person name="Mayer K.F."/>
            <person name="Gouzy J."/>
            <person name="Schoof H."/>
            <person name="Van de Peer Y."/>
            <person name="Proost S."/>
            <person name="Cook D.R."/>
            <person name="Meyers B.C."/>
            <person name="Spannagl M."/>
            <person name="Cheung F."/>
            <person name="De Mita S."/>
            <person name="Krishnakumar V."/>
            <person name="Gundlach H."/>
            <person name="Zhou S."/>
            <person name="Mudge J."/>
            <person name="Bharti A.K."/>
            <person name="Murray J.D."/>
            <person name="Naoumkina M.A."/>
            <person name="Rosen B."/>
            <person name="Silverstein K.A."/>
            <person name="Tang H."/>
            <person name="Rombauts S."/>
            <person name="Zhao P.X."/>
            <person name="Zhou P."/>
            <person name="Barbe V."/>
            <person name="Bardou P."/>
            <person name="Bechner M."/>
            <person name="Bellec A."/>
            <person name="Berger A."/>
            <person name="Berges H."/>
            <person name="Bidwell S."/>
            <person name="Bisseling T."/>
            <person name="Choisne N."/>
            <person name="Couloux A."/>
            <person name="Denny R."/>
            <person name="Deshpande S."/>
            <person name="Dai X."/>
            <person name="Doyle J.J."/>
            <person name="Dudez A.M."/>
            <person name="Farmer A.D."/>
            <person name="Fouteau S."/>
            <person name="Franken C."/>
            <person name="Gibelin C."/>
            <person name="Gish J."/>
            <person name="Goldstein S."/>
            <person name="Gonzalez A.J."/>
            <person name="Green P.J."/>
            <person name="Hallab A."/>
            <person name="Hartog M."/>
            <person name="Hua A."/>
            <person name="Humphray S.J."/>
            <person name="Jeong D.H."/>
            <person name="Jing Y."/>
            <person name="Jocker A."/>
            <person name="Kenton S.M."/>
            <person name="Kim D.J."/>
            <person name="Klee K."/>
            <person name="Lai H."/>
            <person name="Lang C."/>
            <person name="Lin S."/>
            <person name="Macmil S.L."/>
            <person name="Magdelenat G."/>
            <person name="Matthews L."/>
            <person name="McCorrison J."/>
            <person name="Monaghan E.L."/>
            <person name="Mun J.H."/>
            <person name="Najar F.Z."/>
            <person name="Nicholson C."/>
            <person name="Noirot C."/>
            <person name="O'Bleness M."/>
            <person name="Paule C.R."/>
            <person name="Poulain J."/>
            <person name="Prion F."/>
            <person name="Qin B."/>
            <person name="Qu C."/>
            <person name="Retzel E.F."/>
            <person name="Riddle C."/>
            <person name="Sallet E."/>
            <person name="Samain S."/>
            <person name="Samson N."/>
            <person name="Sanders I."/>
            <person name="Saurat O."/>
            <person name="Scarpelli C."/>
            <person name="Schiex T."/>
            <person name="Segurens B."/>
            <person name="Severin A.J."/>
            <person name="Sherrier D.J."/>
            <person name="Shi R."/>
            <person name="Sims S."/>
            <person name="Singer S.R."/>
            <person name="Sinharoy S."/>
            <person name="Sterck L."/>
            <person name="Viollet A."/>
            <person name="Wang B.B."/>
            <person name="Wang K."/>
            <person name="Wang M."/>
            <person name="Wang X."/>
            <person name="Warfsmann J."/>
            <person name="Weissenbach J."/>
            <person name="White D.D."/>
            <person name="White J.D."/>
            <person name="Wiley G.B."/>
            <person name="Wincker P."/>
            <person name="Xing Y."/>
            <person name="Yang L."/>
            <person name="Yao Z."/>
            <person name="Ying F."/>
            <person name="Zhai J."/>
            <person name="Zhou L."/>
            <person name="Zuber A."/>
            <person name="Denarie J."/>
            <person name="Dixon R.A."/>
            <person name="May G.D."/>
            <person name="Schwartz D.C."/>
            <person name="Rogers J."/>
            <person name="Quetier F."/>
            <person name="Town C.D."/>
            <person name="Roe B.A."/>
        </authorList>
    </citation>
    <scope>NUCLEOTIDE SEQUENCE [LARGE SCALE GENOMIC DNA]</scope>
    <source>
        <strain evidence="3">A17</strain>
        <strain evidence="4 5">cv. Jemalong A17</strain>
    </source>
</reference>
<dbReference type="GO" id="GO:0015693">
    <property type="term" value="P:magnesium ion transport"/>
    <property type="evidence" value="ECO:0000318"/>
    <property type="project" value="GO_Central"/>
</dbReference>
<proteinExistence type="inferred from homology"/>
<dbReference type="EnsemblPlants" id="KEH41822">
    <property type="protein sequence ID" value="KEH41822"/>
    <property type="gene ID" value="MTR_1g055050"/>
</dbReference>
<feature type="transmembrane region" description="Helical" evidence="2">
    <location>
        <begin position="232"/>
        <end position="253"/>
    </location>
</feature>
<evidence type="ECO:0000313" key="4">
    <source>
        <dbReference type="EnsemblPlants" id="KEH41822"/>
    </source>
</evidence>
<dbReference type="HOGENOM" id="CLU_1066965_0_0_1"/>
<dbReference type="Pfam" id="PF22099">
    <property type="entry name" value="MRS2-like"/>
    <property type="match status" value="1"/>
</dbReference>
<comment type="similarity">
    <text evidence="1">Belongs to the CorA metal ion transporter (MIT) (TC 1.A.35.5) family.</text>
</comment>
<dbReference type="EMBL" id="CM001217">
    <property type="protein sequence ID" value="KEH41822.1"/>
    <property type="molecule type" value="Genomic_DNA"/>
</dbReference>
<evidence type="ECO:0000256" key="1">
    <source>
        <dbReference type="ARBA" id="ARBA00007535"/>
    </source>
</evidence>